<keyword evidence="2" id="KW-1185">Reference proteome</keyword>
<dbReference type="Proteomes" id="UP000235589">
    <property type="component" value="Chromosome"/>
</dbReference>
<dbReference type="GeneID" id="98063123"/>
<accession>A0A2K9P3U5</accession>
<dbReference type="AlphaFoldDB" id="A0A2K9P3U5"/>
<reference evidence="1 2" key="1">
    <citation type="submission" date="2017-04" db="EMBL/GenBank/DDBJ databases">
        <title>Monoglobus pectinilyticus 14 draft genome.</title>
        <authorList>
            <person name="Kim C."/>
            <person name="Rosendale D.I."/>
            <person name="Kelly W.J."/>
            <person name="Tannock G.W."/>
            <person name="Patchett M.L."/>
            <person name="Jordens J.Z."/>
        </authorList>
    </citation>
    <scope>NUCLEOTIDE SEQUENCE [LARGE SCALE GENOMIC DNA]</scope>
    <source>
        <strain evidence="1 2">14</strain>
    </source>
</reference>
<protein>
    <submittedName>
        <fullName evidence="1">Uncharacterized protein</fullName>
    </submittedName>
</protein>
<dbReference type="KEGG" id="mpec:B9O19_01736"/>
<name>A0A2K9P3U5_9FIRM</name>
<evidence type="ECO:0000313" key="2">
    <source>
        <dbReference type="Proteomes" id="UP000235589"/>
    </source>
</evidence>
<proteinExistence type="predicted"/>
<evidence type="ECO:0000313" key="1">
    <source>
        <dbReference type="EMBL" id="AUO19890.1"/>
    </source>
</evidence>
<dbReference type="RefSeq" id="WP_102366055.1">
    <property type="nucleotide sequence ID" value="NZ_CP020991.1"/>
</dbReference>
<organism evidence="1 2">
    <name type="scientific">Monoglobus pectinilyticus</name>
    <dbReference type="NCBI Taxonomy" id="1981510"/>
    <lineage>
        <taxon>Bacteria</taxon>
        <taxon>Bacillati</taxon>
        <taxon>Bacillota</taxon>
        <taxon>Clostridia</taxon>
        <taxon>Monoglobales</taxon>
        <taxon>Monoglobaceae</taxon>
        <taxon>Monoglobus</taxon>
    </lineage>
</organism>
<gene>
    <name evidence="1" type="ORF">B9O19_01736</name>
</gene>
<sequence>METNDIKSLNKLAYSILSKANVAKLPVTADSILEAYKIESKTYSEIKDDNIKNAIDFNKNTTLINSGGNTVLFYNDKIIHKDYLIIKSIALFLLDDNKKFEGIAEILTLLIMTPPVVLTRIGVFDVEEISELCNVPPHKIHQYYDFYKDVYPEPGIKTLKLFKPFIRQCKKQLKYSVILKTFAGIIKNHAYKKLQNETDQKYINMREKCEVVYVKHKDKIYHGHICESIIDEIDVDISNLYEEKKHKHRPCPLCFDLSKK</sequence>
<dbReference type="EMBL" id="CP020991">
    <property type="protein sequence ID" value="AUO19890.1"/>
    <property type="molecule type" value="Genomic_DNA"/>
</dbReference>